<dbReference type="AlphaFoldDB" id="A0A6M6BD85"/>
<dbReference type="Proteomes" id="UP000501623">
    <property type="component" value="Chromosome"/>
</dbReference>
<dbReference type="KEGG" id="hts:HMJ29_02145"/>
<feature type="signal peptide" evidence="1">
    <location>
        <begin position="1"/>
        <end position="15"/>
    </location>
</feature>
<dbReference type="Gene3D" id="1.25.40.390">
    <property type="match status" value="1"/>
</dbReference>
<proteinExistence type="predicted"/>
<keyword evidence="1" id="KW-0732">Signal</keyword>
<evidence type="ECO:0000313" key="3">
    <source>
        <dbReference type="Proteomes" id="UP000501623"/>
    </source>
</evidence>
<dbReference type="SUPFAM" id="SSF48452">
    <property type="entry name" value="TPR-like"/>
    <property type="match status" value="1"/>
</dbReference>
<keyword evidence="2" id="KW-0449">Lipoprotein</keyword>
<reference evidence="2 3" key="1">
    <citation type="submission" date="2020-05" db="EMBL/GenBank/DDBJ databases">
        <title>Complete genome sequence of Hymenobacter sp. TS19 in Coasted Sand Dune.</title>
        <authorList>
            <person name="Lee J.-H."/>
            <person name="Jung J.-H."/>
            <person name="Jeong S."/>
            <person name="Zhao L."/>
            <person name="Kim M.-K."/>
            <person name="Seo H.-S."/>
            <person name="Lim S."/>
        </authorList>
    </citation>
    <scope>NUCLEOTIDE SEQUENCE [LARGE SCALE GENOMIC DNA]</scope>
    <source>
        <strain evidence="2 3">TS19</strain>
    </source>
</reference>
<dbReference type="InterPro" id="IPR011990">
    <property type="entry name" value="TPR-like_helical_dom_sf"/>
</dbReference>
<sequence>MKILPKILFAAALTAATTSCDNFLDINNNPNAFTAESVSPDIILAQALTNTAAIYTGNNPSYNSYASWAAGYWTKTNVVSGYGEEQTYNYSTAYYAGLFDNTYDNLNDYNIIQTKGAGTGFPRHAAIARIMKAYGFLLLVDQYGDIPYTEALQGASKVTPKYDKAEDIYKDLLVQLKGAIADIDAAASNQAARTVSTEDVVFGGNMTKWKQFANSLQLRILLRESQTNNASINADVRTQLAALQTAKDGFITSDVVVQPNYSQNSGQQNPLYNRYAYTVAGTAATERNYQVPTQYIIDQYVNNNDPRVSQLYTLGSRIPAGSTTAVSGYIGGVLGEPTPPGLGTPTASTRQASRFLGANSLTAAGGIFKGLNAPTPLMLLSEHLFNKAEAETRGLFTGGNVDAKKDFLDGIKASFIYFYRPASTSLGTINGSAYTLSALTTSGAPGIAQYNTFIATTDAGGSNATNPLVNFDVATTNGDLGKQAIIIYQKYLALNSIASVEAWDDIRRTGLPRIPVSPQAAKGKLPTRLLYPLSEASTNTSNVPTGVDQYTKIFWDVVD</sequence>
<dbReference type="RefSeq" id="WP_171589938.1">
    <property type="nucleotide sequence ID" value="NZ_CP053538.1"/>
</dbReference>
<accession>A0A6M6BD85</accession>
<dbReference type="EMBL" id="CP053538">
    <property type="protein sequence ID" value="QJX45798.1"/>
    <property type="molecule type" value="Genomic_DNA"/>
</dbReference>
<protein>
    <submittedName>
        <fullName evidence="2">SusD/RagB family nutrient-binding outer membrane lipoprotein</fullName>
    </submittedName>
</protein>
<dbReference type="PROSITE" id="PS51257">
    <property type="entry name" value="PROKAR_LIPOPROTEIN"/>
    <property type="match status" value="1"/>
</dbReference>
<dbReference type="InterPro" id="IPR041662">
    <property type="entry name" value="SusD-like_2"/>
</dbReference>
<name>A0A6M6BD85_9BACT</name>
<dbReference type="Pfam" id="PF12771">
    <property type="entry name" value="SusD-like_2"/>
    <property type="match status" value="1"/>
</dbReference>
<organism evidence="2 3">
    <name type="scientific">Hymenobacter taeanensis</name>
    <dbReference type="NCBI Taxonomy" id="2735321"/>
    <lineage>
        <taxon>Bacteria</taxon>
        <taxon>Pseudomonadati</taxon>
        <taxon>Bacteroidota</taxon>
        <taxon>Cytophagia</taxon>
        <taxon>Cytophagales</taxon>
        <taxon>Hymenobacteraceae</taxon>
        <taxon>Hymenobacter</taxon>
    </lineage>
</organism>
<keyword evidence="3" id="KW-1185">Reference proteome</keyword>
<gene>
    <name evidence="2" type="ORF">HMJ29_02145</name>
</gene>
<feature type="chain" id="PRO_5027048336" evidence="1">
    <location>
        <begin position="16"/>
        <end position="559"/>
    </location>
</feature>
<evidence type="ECO:0000313" key="2">
    <source>
        <dbReference type="EMBL" id="QJX45798.1"/>
    </source>
</evidence>
<evidence type="ECO:0000256" key="1">
    <source>
        <dbReference type="SAM" id="SignalP"/>
    </source>
</evidence>